<dbReference type="GO" id="GO:0005737">
    <property type="term" value="C:cytoplasm"/>
    <property type="evidence" value="ECO:0007669"/>
    <property type="project" value="TreeGrafter"/>
</dbReference>
<feature type="compositionally biased region" description="Low complexity" evidence="3">
    <location>
        <begin position="248"/>
        <end position="263"/>
    </location>
</feature>
<feature type="region of interest" description="Disordered" evidence="3">
    <location>
        <begin position="33"/>
        <end position="212"/>
    </location>
</feature>
<dbReference type="GO" id="GO:0004857">
    <property type="term" value="F:enzyme inhibitor activity"/>
    <property type="evidence" value="ECO:0007669"/>
    <property type="project" value="TreeGrafter"/>
</dbReference>
<dbReference type="EMBL" id="HBUF01023599">
    <property type="protein sequence ID" value="CAG6612039.1"/>
    <property type="molecule type" value="Transcribed_RNA"/>
</dbReference>
<feature type="region of interest" description="Disordered" evidence="3">
    <location>
        <begin position="235"/>
        <end position="339"/>
    </location>
</feature>
<protein>
    <submittedName>
        <fullName evidence="4">Protein phosphatase 1 regulatory subunit 12C</fullName>
    </submittedName>
</protein>
<accession>A0A8D8PS59</accession>
<evidence type="ECO:0000256" key="1">
    <source>
        <dbReference type="ARBA" id="ARBA00022473"/>
    </source>
</evidence>
<feature type="compositionally biased region" description="Basic and acidic residues" evidence="3">
    <location>
        <begin position="98"/>
        <end position="130"/>
    </location>
</feature>
<dbReference type="InterPro" id="IPR051226">
    <property type="entry name" value="PP1_Regulatory_Subunit"/>
</dbReference>
<proteinExistence type="predicted"/>
<reference evidence="4" key="1">
    <citation type="submission" date="2021-05" db="EMBL/GenBank/DDBJ databases">
        <authorList>
            <person name="Alioto T."/>
            <person name="Alioto T."/>
            <person name="Gomez Garrido J."/>
        </authorList>
    </citation>
    <scope>NUCLEOTIDE SEQUENCE</scope>
</reference>
<feature type="compositionally biased region" description="Basic and acidic residues" evidence="3">
    <location>
        <begin position="444"/>
        <end position="456"/>
    </location>
</feature>
<dbReference type="AlphaFoldDB" id="A0A8D8PS59"/>
<feature type="compositionally biased region" description="Low complexity" evidence="3">
    <location>
        <begin position="294"/>
        <end position="331"/>
    </location>
</feature>
<name>A0A8D8PS59_9HEMI</name>
<evidence type="ECO:0000313" key="4">
    <source>
        <dbReference type="EMBL" id="CAG6612039.1"/>
    </source>
</evidence>
<feature type="compositionally biased region" description="Basic and acidic residues" evidence="3">
    <location>
        <begin position="409"/>
        <end position="423"/>
    </location>
</feature>
<dbReference type="PANTHER" id="PTHR24179:SF21">
    <property type="entry name" value="MYOSIN BINDING SUBUNIT, ISOFORM O"/>
    <property type="match status" value="1"/>
</dbReference>
<feature type="compositionally biased region" description="Basic and acidic residues" evidence="3">
    <location>
        <begin position="482"/>
        <end position="495"/>
    </location>
</feature>
<dbReference type="GO" id="GO:0019208">
    <property type="term" value="F:phosphatase regulator activity"/>
    <property type="evidence" value="ECO:0007669"/>
    <property type="project" value="TreeGrafter"/>
</dbReference>
<feature type="compositionally biased region" description="Basic and acidic residues" evidence="3">
    <location>
        <begin position="353"/>
        <end position="362"/>
    </location>
</feature>
<feature type="region of interest" description="Disordered" evidence="3">
    <location>
        <begin position="353"/>
        <end position="378"/>
    </location>
</feature>
<feature type="compositionally biased region" description="Basic residues" evidence="3">
    <location>
        <begin position="467"/>
        <end position="476"/>
    </location>
</feature>
<evidence type="ECO:0000256" key="3">
    <source>
        <dbReference type="SAM" id="MobiDB-lite"/>
    </source>
</evidence>
<evidence type="ECO:0000256" key="2">
    <source>
        <dbReference type="ARBA" id="ARBA00022737"/>
    </source>
</evidence>
<feature type="region of interest" description="Disordered" evidence="3">
    <location>
        <begin position="406"/>
        <end position="513"/>
    </location>
</feature>
<sequence length="513" mass="56486">MDVKNYVGQTCFDIADPELITFLEDLRKKQASMERSQQDINNIANKQQMRNNVLPKRRLSTDRSPLSKSGAEVPKPGGGGDNGSSLRGEEDAGTPADKMAKVEMRERSAPSGNDRSEPGLKNQLNREDTSPKISQNNNINNTPSVPNNNTVTSPTSPKTEEEIFWKPASGLRRKTTDTTRNAVNLNLPKDVDSSDPSQTEGTPPDVALRRTRSFDTDEKFLRRYLELRAKIQAGNSCPSLVNPPSPTSTPTNAPNLNTPTRTASLKERPLWRRGTAVTKEDSSRTSVNTPAAVNTTSNPGSPPSSTTTSPQNSLTTSVRSAPTTPTTPTTPGGSKLSPSNIFKNFFKSFVPPVRDEESETQRKAHAKRVRETRRSTQGVTLEELKSAEQLVKKKQQQQLVQASQQFMLEDARDNPSNTDRTRGATDTAETTVTIPLRRPGKLNVDSDKEQDKENDSRNAQATQAVIQRRKRPKRRSTGVVHVDLDEILDRGDDSNHTQSGGDNIKKAIKKGNM</sequence>
<feature type="compositionally biased region" description="Low complexity" evidence="3">
    <location>
        <begin position="131"/>
        <end position="157"/>
    </location>
</feature>
<dbReference type="PANTHER" id="PTHR24179">
    <property type="entry name" value="PROTEIN PHOSPHATASE 1 REGULATORY SUBUNIT 12"/>
    <property type="match status" value="1"/>
</dbReference>
<dbReference type="Gene3D" id="6.10.140.390">
    <property type="match status" value="1"/>
</dbReference>
<dbReference type="CDD" id="cd21930">
    <property type="entry name" value="IPD_PPP1R12"/>
    <property type="match status" value="1"/>
</dbReference>
<feature type="compositionally biased region" description="Polar residues" evidence="3">
    <location>
        <begin position="33"/>
        <end position="51"/>
    </location>
</feature>
<keyword evidence="1" id="KW-0217">Developmental protein</keyword>
<organism evidence="4">
    <name type="scientific">Cacopsylla melanoneura</name>
    <dbReference type="NCBI Taxonomy" id="428564"/>
    <lineage>
        <taxon>Eukaryota</taxon>
        <taxon>Metazoa</taxon>
        <taxon>Ecdysozoa</taxon>
        <taxon>Arthropoda</taxon>
        <taxon>Hexapoda</taxon>
        <taxon>Insecta</taxon>
        <taxon>Pterygota</taxon>
        <taxon>Neoptera</taxon>
        <taxon>Paraneoptera</taxon>
        <taxon>Hemiptera</taxon>
        <taxon>Sternorrhyncha</taxon>
        <taxon>Psylloidea</taxon>
        <taxon>Psyllidae</taxon>
        <taxon>Psyllinae</taxon>
        <taxon>Cacopsylla</taxon>
    </lineage>
</organism>
<keyword evidence="2" id="KW-0677">Repeat</keyword>
<feature type="compositionally biased region" description="Polar residues" evidence="3">
    <location>
        <begin position="284"/>
        <end position="293"/>
    </location>
</feature>